<protein>
    <submittedName>
        <fullName evidence="1">Uncharacterized protein</fullName>
    </submittedName>
</protein>
<dbReference type="OrthoDB" id="9553666at2"/>
<organism evidence="1 2">
    <name type="scientific">Paraburkholderia phenazinium</name>
    <dbReference type="NCBI Taxonomy" id="60549"/>
    <lineage>
        <taxon>Bacteria</taxon>
        <taxon>Pseudomonadati</taxon>
        <taxon>Pseudomonadota</taxon>
        <taxon>Betaproteobacteria</taxon>
        <taxon>Burkholderiales</taxon>
        <taxon>Burkholderiaceae</taxon>
        <taxon>Paraburkholderia</taxon>
    </lineage>
</organism>
<gene>
    <name evidence="1" type="ORF">SAMN05216466_111201</name>
</gene>
<dbReference type="Proteomes" id="UP000199706">
    <property type="component" value="Unassembled WGS sequence"/>
</dbReference>
<evidence type="ECO:0000313" key="1">
    <source>
        <dbReference type="EMBL" id="SDH62381.1"/>
    </source>
</evidence>
<proteinExistence type="predicted"/>
<reference evidence="1 2" key="1">
    <citation type="submission" date="2016-10" db="EMBL/GenBank/DDBJ databases">
        <authorList>
            <person name="de Groot N.N."/>
        </authorList>
    </citation>
    <scope>NUCLEOTIDE SEQUENCE [LARGE SCALE GENOMIC DNA]</scope>
    <source>
        <strain evidence="1 2">LMG 2247</strain>
    </source>
</reference>
<name>A0A1G8DXV8_9BURK</name>
<accession>A0A1G8DXV8</accession>
<dbReference type="EMBL" id="FNCJ01000011">
    <property type="protein sequence ID" value="SDH62381.1"/>
    <property type="molecule type" value="Genomic_DNA"/>
</dbReference>
<dbReference type="RefSeq" id="WP_090687089.1">
    <property type="nucleotide sequence ID" value="NZ_CADERL010000017.1"/>
</dbReference>
<evidence type="ECO:0000313" key="2">
    <source>
        <dbReference type="Proteomes" id="UP000199706"/>
    </source>
</evidence>
<sequence>MATWQTITQTGGPLRWFVWGGNITNHEAFAFTLGSAENNVGALISDITVFVHNNDSGGEPSYGITLNAVDQFANPVDQGITGNFESNGV</sequence>
<dbReference type="AlphaFoldDB" id="A0A1G8DXV8"/>